<reference evidence="2" key="1">
    <citation type="journal article" date="2011" name="Environ. Microbiol.">
        <title>Genomic insights into the metabolic potential of the polycyclic aromatic hydrocarbon degrading sulfate-reducing Deltaproteobacterium N47.</title>
        <authorList>
            <person name="Bergmann F."/>
            <person name="Selesi D."/>
            <person name="Weinmaier T."/>
            <person name="Tischler P."/>
            <person name="Rattei T."/>
            <person name="Meckenstock R.U."/>
        </authorList>
    </citation>
    <scope>NUCLEOTIDE SEQUENCE</scope>
</reference>
<accession>E1YAF2</accession>
<gene>
    <name evidence="2" type="ORF">N47_H23680</name>
</gene>
<proteinExistence type="predicted"/>
<evidence type="ECO:0000256" key="1">
    <source>
        <dbReference type="SAM" id="MobiDB-lite"/>
    </source>
</evidence>
<name>E1YAF2_9BACT</name>
<dbReference type="AlphaFoldDB" id="E1YAF2"/>
<feature type="region of interest" description="Disordered" evidence="1">
    <location>
        <begin position="1"/>
        <end position="28"/>
    </location>
</feature>
<sequence>MAVAPTKPAAPKNMPIAPDDGKRENSDYDRNAITFTGNLDITPDDKAGLSLEYYKHEYGVTPDHDLR</sequence>
<evidence type="ECO:0000313" key="2">
    <source>
        <dbReference type="EMBL" id="CBX27546.1"/>
    </source>
</evidence>
<organism evidence="2">
    <name type="scientific">uncultured Desulfobacterium sp</name>
    <dbReference type="NCBI Taxonomy" id="201089"/>
    <lineage>
        <taxon>Bacteria</taxon>
        <taxon>Pseudomonadati</taxon>
        <taxon>Thermodesulfobacteriota</taxon>
        <taxon>Desulfobacteria</taxon>
        <taxon>Desulfobacterales</taxon>
        <taxon>Desulfobacteriaceae</taxon>
        <taxon>Desulfobacterium</taxon>
        <taxon>environmental samples</taxon>
    </lineage>
</organism>
<dbReference type="EMBL" id="FR695866">
    <property type="protein sequence ID" value="CBX27546.1"/>
    <property type="molecule type" value="Genomic_DNA"/>
</dbReference>
<protein>
    <submittedName>
        <fullName evidence="2">Uncharacterized protein</fullName>
    </submittedName>
</protein>
<feature type="compositionally biased region" description="Basic and acidic residues" evidence="1">
    <location>
        <begin position="19"/>
        <end position="28"/>
    </location>
</feature>